<dbReference type="Pfam" id="PF11307">
    <property type="entry name" value="DUF3109"/>
    <property type="match status" value="1"/>
</dbReference>
<evidence type="ECO:0000256" key="1">
    <source>
        <dbReference type="ARBA" id="ARBA00093770"/>
    </source>
</evidence>
<dbReference type="InParanoid" id="E8MZC2"/>
<dbReference type="STRING" id="926569.ANT_02310"/>
<proteinExistence type="inferred from homology"/>
<dbReference type="InterPro" id="IPR021458">
    <property type="entry name" value="Rv0495c"/>
</dbReference>
<gene>
    <name evidence="2" type="ordered locus">ANT_02310</name>
</gene>
<organism evidence="2 3">
    <name type="scientific">Anaerolinea thermophila (strain DSM 14523 / JCM 11388 / NBRC 100420 / UNI-1)</name>
    <dbReference type="NCBI Taxonomy" id="926569"/>
    <lineage>
        <taxon>Bacteria</taxon>
        <taxon>Bacillati</taxon>
        <taxon>Chloroflexota</taxon>
        <taxon>Anaerolineae</taxon>
        <taxon>Anaerolineales</taxon>
        <taxon>Anaerolineaceae</taxon>
        <taxon>Anaerolinea</taxon>
    </lineage>
</organism>
<dbReference type="OrthoDB" id="9805871at2"/>
<evidence type="ECO:0008006" key="4">
    <source>
        <dbReference type="Google" id="ProtNLM"/>
    </source>
</evidence>
<dbReference type="EMBL" id="AP012029">
    <property type="protein sequence ID" value="BAJ62265.1"/>
    <property type="molecule type" value="Genomic_DNA"/>
</dbReference>
<protein>
    <recommendedName>
        <fullName evidence="4">DUF3109 family protein</fullName>
    </recommendedName>
</protein>
<keyword evidence="3" id="KW-1185">Reference proteome</keyword>
<evidence type="ECO:0000313" key="3">
    <source>
        <dbReference type="Proteomes" id="UP000008922"/>
    </source>
</evidence>
<reference evidence="2 3" key="1">
    <citation type="submission" date="2010-12" db="EMBL/GenBank/DDBJ databases">
        <title>Whole genome sequence of Anaerolinea thermophila UNI-1.</title>
        <authorList>
            <person name="Narita-Yamada S."/>
            <person name="Kishi E."/>
            <person name="Watanabe Y."/>
            <person name="Takasaki K."/>
            <person name="Ankai A."/>
            <person name="Oguchi A."/>
            <person name="Fukui S."/>
            <person name="Takahashi M."/>
            <person name="Yashiro I."/>
            <person name="Hosoyama A."/>
            <person name="Sekiguchi Y."/>
            <person name="Hanada S."/>
            <person name="Fujita N."/>
        </authorList>
    </citation>
    <scope>NUCLEOTIDE SEQUENCE [LARGE SCALE GENOMIC DNA]</scope>
    <source>
        <strain evidence="3">DSM 14523 / JCM 11388 / NBRC 100420 / UNI-1</strain>
    </source>
</reference>
<sequence length="195" mass="22087">MKGEWKYTRAVNPRLLRSEPMRRCTLGECRAACCLYGVWLAVEERDDLLEHAALIAPHMPPALRDPTVWFRGEETADPYAPSGRVIHSNVLPAPEHYGGTACVFLREDHKCALQVAGEAAGFHPWRFKPFYCILHPLDLDEQGRITLDETPAMLAEEGSCLRPSETLIPLMRTFEPELIHLLGDLPEQNSSDERR</sequence>
<dbReference type="HOGENOM" id="CLU_1393803_0_0_0"/>
<name>E8MZC2_ANATU</name>
<dbReference type="eggNOG" id="COG0727">
    <property type="taxonomic scope" value="Bacteria"/>
</dbReference>
<dbReference type="RefSeq" id="WP_013558662.1">
    <property type="nucleotide sequence ID" value="NC_014960.1"/>
</dbReference>
<comment type="similarity">
    <text evidence="1">Belongs to the Rv0495c family.</text>
</comment>
<accession>E8MZC2</accession>
<dbReference type="Proteomes" id="UP000008922">
    <property type="component" value="Chromosome"/>
</dbReference>
<dbReference type="KEGG" id="atm:ANT_02310"/>
<evidence type="ECO:0000313" key="2">
    <source>
        <dbReference type="EMBL" id="BAJ62265.1"/>
    </source>
</evidence>
<dbReference type="AlphaFoldDB" id="E8MZC2"/>